<keyword evidence="4 12" id="KW-0812">Transmembrane</keyword>
<evidence type="ECO:0000313" key="13">
    <source>
        <dbReference type="EMBL" id="LAA90092.1"/>
    </source>
</evidence>
<accession>A0A2D4J0V5</accession>
<reference evidence="13" key="2">
    <citation type="submission" date="2017-11" db="EMBL/GenBank/DDBJ databases">
        <title>Coralsnake Venomics: Analyses of Venom Gland Transcriptomes and Proteomes of Six Brazilian Taxa.</title>
        <authorList>
            <person name="Aird S.D."/>
            <person name="Jorge da Silva N."/>
            <person name="Qiu L."/>
            <person name="Villar-Briones A."/>
            <person name="Aparecida-Saddi V."/>
            <person name="Campos-Telles M.P."/>
            <person name="Grau M."/>
            <person name="Mikheyev A.S."/>
        </authorList>
    </citation>
    <scope>NUCLEOTIDE SEQUENCE</scope>
    <source>
        <tissue evidence="13">Venom_gland</tissue>
    </source>
</reference>
<comment type="similarity">
    <text evidence="2">Belongs to the complex I subunit 4L family.</text>
</comment>
<dbReference type="EMBL" id="IACK01132629">
    <property type="protein sequence ID" value="LAA90092.1"/>
    <property type="molecule type" value="Transcribed_RNA"/>
</dbReference>
<evidence type="ECO:0000256" key="7">
    <source>
        <dbReference type="ARBA" id="ARBA00023027"/>
    </source>
</evidence>
<evidence type="ECO:0000256" key="3">
    <source>
        <dbReference type="ARBA" id="ARBA00016612"/>
    </source>
</evidence>
<evidence type="ECO:0000256" key="6">
    <source>
        <dbReference type="ARBA" id="ARBA00022989"/>
    </source>
</evidence>
<dbReference type="Pfam" id="PF00420">
    <property type="entry name" value="Oxidored_q2"/>
    <property type="match status" value="1"/>
</dbReference>
<feature type="transmembrane region" description="Helical" evidence="12">
    <location>
        <begin position="32"/>
        <end position="51"/>
    </location>
</feature>
<evidence type="ECO:0000256" key="10">
    <source>
        <dbReference type="ARBA" id="ARBA00043911"/>
    </source>
</evidence>
<keyword evidence="8 12" id="KW-0472">Membrane</keyword>
<evidence type="ECO:0000256" key="12">
    <source>
        <dbReference type="SAM" id="Phobius"/>
    </source>
</evidence>
<dbReference type="AlphaFoldDB" id="A0A2D4J0V5"/>
<keyword evidence="5" id="KW-1278">Translocase</keyword>
<evidence type="ECO:0000256" key="11">
    <source>
        <dbReference type="ARBA" id="ARBA00048769"/>
    </source>
</evidence>
<protein>
    <recommendedName>
        <fullName evidence="3">NADH-ubiquinone oxidoreductase chain 4L</fullName>
    </recommendedName>
    <alternativeName>
        <fullName evidence="9">NADH dehydrogenase subunit 4L</fullName>
    </alternativeName>
</protein>
<keyword evidence="6 12" id="KW-1133">Transmembrane helix</keyword>
<sequence>MTMRVGIIKTALYLAFIISLTSLSLQNKHLMLALMCVETIILLLFTMLVIFTSSSLALSQIPIPTILLTISVCGAAVGLSLVVATTRMCGSDFLKNLNLL</sequence>
<evidence type="ECO:0000256" key="2">
    <source>
        <dbReference type="ARBA" id="ARBA00010519"/>
    </source>
</evidence>
<organism evidence="13">
    <name type="scientific">Micrurus lemniscatus lemniscatus</name>
    <dbReference type="NCBI Taxonomy" id="129467"/>
    <lineage>
        <taxon>Eukaryota</taxon>
        <taxon>Metazoa</taxon>
        <taxon>Chordata</taxon>
        <taxon>Craniata</taxon>
        <taxon>Vertebrata</taxon>
        <taxon>Euteleostomi</taxon>
        <taxon>Lepidosauria</taxon>
        <taxon>Squamata</taxon>
        <taxon>Bifurcata</taxon>
        <taxon>Unidentata</taxon>
        <taxon>Episquamata</taxon>
        <taxon>Toxicofera</taxon>
        <taxon>Serpentes</taxon>
        <taxon>Colubroidea</taxon>
        <taxon>Elapidae</taxon>
        <taxon>Elapinae</taxon>
        <taxon>Micrurus</taxon>
    </lineage>
</organism>
<feature type="transmembrane region" description="Helical" evidence="12">
    <location>
        <begin position="6"/>
        <end position="25"/>
    </location>
</feature>
<proteinExistence type="inferred from homology"/>
<comment type="function">
    <text evidence="10">Core subunit of the mitochondrial membrane respiratory chain NADH dehydrogenase (Complex I) which catalyzes electron transfer from NADH through the respiratory chain, using ubiquinone as an electron acceptor. Part of the enzyme membrane arm which is embedded in the lipid bilayer and involved in proton translocation.</text>
</comment>
<evidence type="ECO:0000256" key="8">
    <source>
        <dbReference type="ARBA" id="ARBA00023136"/>
    </source>
</evidence>
<feature type="transmembrane region" description="Helical" evidence="12">
    <location>
        <begin position="63"/>
        <end position="85"/>
    </location>
</feature>
<comment type="catalytic activity">
    <reaction evidence="11">
        <text>a ubiquinone + NADH + 5 H(+)(in) = a ubiquinol + NAD(+) + 4 H(+)(out)</text>
        <dbReference type="Rhea" id="RHEA:29091"/>
        <dbReference type="Rhea" id="RHEA-COMP:9565"/>
        <dbReference type="Rhea" id="RHEA-COMP:9566"/>
        <dbReference type="ChEBI" id="CHEBI:15378"/>
        <dbReference type="ChEBI" id="CHEBI:16389"/>
        <dbReference type="ChEBI" id="CHEBI:17976"/>
        <dbReference type="ChEBI" id="CHEBI:57540"/>
        <dbReference type="ChEBI" id="CHEBI:57945"/>
        <dbReference type="EC" id="7.1.1.2"/>
    </reaction>
    <physiologicalReaction direction="left-to-right" evidence="11">
        <dbReference type="Rhea" id="RHEA:29092"/>
    </physiologicalReaction>
</comment>
<name>A0A2D4J0V5_MICLE</name>
<reference evidence="13" key="1">
    <citation type="submission" date="2017-07" db="EMBL/GenBank/DDBJ databases">
        <authorList>
            <person name="Mikheyev A."/>
            <person name="Grau M."/>
        </authorList>
    </citation>
    <scope>NUCLEOTIDE SEQUENCE</scope>
    <source>
        <tissue evidence="13">Venom_gland</tissue>
    </source>
</reference>
<comment type="subcellular location">
    <subcellularLocation>
        <location evidence="1">Membrane</location>
        <topology evidence="1">Multi-pass membrane protein</topology>
    </subcellularLocation>
</comment>
<evidence type="ECO:0000256" key="4">
    <source>
        <dbReference type="ARBA" id="ARBA00022692"/>
    </source>
</evidence>
<dbReference type="GO" id="GO:0016020">
    <property type="term" value="C:membrane"/>
    <property type="evidence" value="ECO:0007669"/>
    <property type="project" value="UniProtKB-SubCell"/>
</dbReference>
<evidence type="ECO:0000256" key="1">
    <source>
        <dbReference type="ARBA" id="ARBA00004141"/>
    </source>
</evidence>
<dbReference type="InterPro" id="IPR039428">
    <property type="entry name" value="NUOK/Mnh_C1-like"/>
</dbReference>
<evidence type="ECO:0000256" key="5">
    <source>
        <dbReference type="ARBA" id="ARBA00022967"/>
    </source>
</evidence>
<keyword evidence="7" id="KW-0520">NAD</keyword>
<dbReference type="GO" id="GO:0008137">
    <property type="term" value="F:NADH dehydrogenase (ubiquinone) activity"/>
    <property type="evidence" value="ECO:0007669"/>
    <property type="project" value="UniProtKB-EC"/>
</dbReference>
<evidence type="ECO:0000256" key="9">
    <source>
        <dbReference type="ARBA" id="ARBA00031586"/>
    </source>
</evidence>
<dbReference type="Gene3D" id="1.10.287.3510">
    <property type="match status" value="1"/>
</dbReference>